<dbReference type="InterPro" id="IPR044666">
    <property type="entry name" value="Cyclophilin_A-like"/>
</dbReference>
<evidence type="ECO:0000256" key="2">
    <source>
        <dbReference type="ARBA" id="ARBA00023110"/>
    </source>
</evidence>
<evidence type="ECO:0000313" key="7">
    <source>
        <dbReference type="Proteomes" id="UP001141327"/>
    </source>
</evidence>
<proteinExistence type="predicted"/>
<keyword evidence="2" id="KW-0697">Rotamase</keyword>
<dbReference type="InterPro" id="IPR029000">
    <property type="entry name" value="Cyclophilin-like_dom_sf"/>
</dbReference>
<name>A0ABQ8U966_9EUKA</name>
<keyword evidence="3" id="KW-0413">Isomerase</keyword>
<dbReference type="SUPFAM" id="SSF50891">
    <property type="entry name" value="Cyclophilin-like"/>
    <property type="match status" value="1"/>
</dbReference>
<dbReference type="InterPro" id="IPR002130">
    <property type="entry name" value="Cyclophilin-type_PPIase_dom"/>
</dbReference>
<gene>
    <name evidence="6" type="ORF">PAPYR_9065</name>
</gene>
<evidence type="ECO:0000313" key="6">
    <source>
        <dbReference type="EMBL" id="KAJ4455859.1"/>
    </source>
</evidence>
<dbReference type="PRINTS" id="PR00153">
    <property type="entry name" value="CSAPPISMRASE"/>
</dbReference>
<dbReference type="PROSITE" id="PS00170">
    <property type="entry name" value="CSA_PPIASE_1"/>
    <property type="match status" value="1"/>
</dbReference>
<dbReference type="PANTHER" id="PTHR45625:SF4">
    <property type="entry name" value="PEPTIDYLPROLYL ISOMERASE DOMAIN AND WD REPEAT-CONTAINING PROTEIN 1"/>
    <property type="match status" value="1"/>
</dbReference>
<reference evidence="6" key="1">
    <citation type="journal article" date="2022" name="bioRxiv">
        <title>Genomics of Preaxostyla Flagellates Illuminates Evolutionary Transitions and the Path Towards Mitochondrial Loss.</title>
        <authorList>
            <person name="Novak L.V.F."/>
            <person name="Treitli S.C."/>
            <person name="Pyrih J."/>
            <person name="Halakuc P."/>
            <person name="Pipaliya S.V."/>
            <person name="Vacek V."/>
            <person name="Brzon O."/>
            <person name="Soukal P."/>
            <person name="Eme L."/>
            <person name="Dacks J.B."/>
            <person name="Karnkowska A."/>
            <person name="Elias M."/>
            <person name="Hampl V."/>
        </authorList>
    </citation>
    <scope>NUCLEOTIDE SEQUENCE</scope>
    <source>
        <strain evidence="6">RCP-MX</strain>
    </source>
</reference>
<keyword evidence="7" id="KW-1185">Reference proteome</keyword>
<dbReference type="Proteomes" id="UP001141327">
    <property type="component" value="Unassembled WGS sequence"/>
</dbReference>
<feature type="region of interest" description="Disordered" evidence="4">
    <location>
        <begin position="350"/>
        <end position="373"/>
    </location>
</feature>
<evidence type="ECO:0000259" key="5">
    <source>
        <dbReference type="PROSITE" id="PS50072"/>
    </source>
</evidence>
<dbReference type="EC" id="5.2.1.8" evidence="1"/>
<organism evidence="6 7">
    <name type="scientific">Paratrimastix pyriformis</name>
    <dbReference type="NCBI Taxonomy" id="342808"/>
    <lineage>
        <taxon>Eukaryota</taxon>
        <taxon>Metamonada</taxon>
        <taxon>Preaxostyla</taxon>
        <taxon>Paratrimastigidae</taxon>
        <taxon>Paratrimastix</taxon>
    </lineage>
</organism>
<evidence type="ECO:0000256" key="4">
    <source>
        <dbReference type="SAM" id="MobiDB-lite"/>
    </source>
</evidence>
<feature type="domain" description="PPIase cyclophilin-type" evidence="5">
    <location>
        <begin position="32"/>
        <end position="162"/>
    </location>
</feature>
<protein>
    <recommendedName>
        <fullName evidence="1">peptidylprolyl isomerase</fullName>
        <ecNumber evidence="1">5.2.1.8</ecNumber>
    </recommendedName>
</protein>
<dbReference type="Gene3D" id="2.40.100.10">
    <property type="entry name" value="Cyclophilin-like"/>
    <property type="match status" value="1"/>
</dbReference>
<dbReference type="Pfam" id="PF00160">
    <property type="entry name" value="Pro_isomerase"/>
    <property type="match status" value="2"/>
</dbReference>
<sequence>MQNTSDPVLAWVLNHREVKDVRVATKPQVRIETTLGSFVVELYTAFAPKACQNFQELCRRGRYDSTIFHRIIRDFMIQGGDPTGTGRGGQSIWGFSCRLRPAHGLTERSAAPAAQTSPYDVKHTLPSQHTIFGRVFSGMDVIQKLGSVRTDGDDRALTKVVMDCRCHECQGEVSMEDNRENNGKPPVYFECRRLANLAREAISSNTRLFDARNGRDELERCLVDSMTAIDSLIGEVTRRTAQLEAVQRRIQSMALQIGQDLAAPPPTIPPVIIAPSTPFRNPNPPSVYSPLHTPPRVMPTLSPKMLIPPSELLTTNNSTLGRPAPLPPPLPLPPAGMPSPIRNQALVAATTTARPRPSRRHATAGGCKIKEPPRNVKIPEKFVRLPPVMRNFAMQHEAIDDPKWDVVRKTIVCYQDNQRARLSESQLRRCGVCPTKQVEPVVAFWS</sequence>
<comment type="caution">
    <text evidence="6">The sequence shown here is derived from an EMBL/GenBank/DDBJ whole genome shotgun (WGS) entry which is preliminary data.</text>
</comment>
<dbReference type="PROSITE" id="PS50072">
    <property type="entry name" value="CSA_PPIASE_2"/>
    <property type="match status" value="1"/>
</dbReference>
<dbReference type="PANTHER" id="PTHR45625">
    <property type="entry name" value="PEPTIDYL-PROLYL CIS-TRANS ISOMERASE-RELATED"/>
    <property type="match status" value="1"/>
</dbReference>
<evidence type="ECO:0000256" key="1">
    <source>
        <dbReference type="ARBA" id="ARBA00013194"/>
    </source>
</evidence>
<evidence type="ECO:0000256" key="3">
    <source>
        <dbReference type="ARBA" id="ARBA00023235"/>
    </source>
</evidence>
<dbReference type="InterPro" id="IPR020892">
    <property type="entry name" value="Cyclophilin-type_PPIase_CS"/>
</dbReference>
<accession>A0ABQ8U966</accession>
<dbReference type="EMBL" id="JAPMOS010000090">
    <property type="protein sequence ID" value="KAJ4455859.1"/>
    <property type="molecule type" value="Genomic_DNA"/>
</dbReference>